<comment type="caution">
    <text evidence="3">The sequence shown here is derived from an EMBL/GenBank/DDBJ whole genome shotgun (WGS) entry which is preliminary data.</text>
</comment>
<evidence type="ECO:0000313" key="4">
    <source>
        <dbReference type="Proteomes" id="UP001498398"/>
    </source>
</evidence>
<evidence type="ECO:0000313" key="3">
    <source>
        <dbReference type="EMBL" id="KAK7463484.1"/>
    </source>
</evidence>
<sequence>MAPPPKDLGPDCEIGEGPQKGYVACRICTVAAGKDKWMKRHSWTKHISYPGHQSALLSRSSAVPSPIHNGTMSQVLLTTENYNRAYETPAIQLSQSVPPVTVSNFPSITSTSEVDEQFLHLSEPGFTFSDNEREMLFPALHDTAFLQQQNEAALKREFEQLKMQALEEELEGQAEDASVPSLVHEIRALGLNEEYDEDEIHSILTGLPNQSDFSPYTNKTTFLLDVLDNLPRLRLSSSHMKMILWVMRNCNPRDVPSFKGLRQEQERLRKACGVRSIQYKSQGGDIYYLNDVVDIIKKNFENPETAPYILLYPEDVDDHSLSEFSQFSRVREHPDQLTPSFRKGNKRFYVNELALLDDGRFVIPTMWVMYHGHVHAYCKEVREGTEGFVVVEREVRIPANNLEMNYPDLVQLCGARPVFAEPFVTYSSAMPNRFRELDEDEDHFTVWMPVWADDVSGARSKQYQKHVNVYMCNGSLPGKLVQQEFHVHFVGTSPHVSAPEMLGSVMAQVESTHEKPARCHNAATGRPCRFRIQVPYLPADNPQQSEECSHIGHHGSYPCRICHVGGPYTVKESDDGYHAMYNVGTPRSANETRESLRNQLTLASRGVASHVEAAQTESGVTDKITQQWINKLLERAKALKKDKPHRDREEISRELLDWLDKQTKQPYNPLLDAKYLDPSQDTPIENLHTYLLGHEKYTWYDLHTSWKEPVQNLFTIRLQSTNIDGLGVPPIRAAYMMQYRNGLIGKHFKTLMQTAVFHVQDIVTENQFTLIKAIGELGALLWVAEIDDLEQYLEDLETLIDNVLDSFALIDPAKILVKIKLHLLKHIPCHIRRFGPAVRFSTEVFECFNAVFRMSSVLSNHQAPSRDIALKNGEMTRVKHLLCGGFWMQSGRLQSAGRDVVALLKRNPIVQQHLGWTPPHGPKPGTVRVPGREKQTILSGEKTSAFEAKGNEQFRLSDCEWILGTHVIACSGDLCGVGSWVVVRSRDYCFVGQISEILQCEEPGRKNLITVAEFTLAEALHHYYQMPVLHQPKDRHVVLPECIDFIINVQHDCRAAGCSNTGTIFQRQEREESDRIISTIEHVDDQRYIVNMHALHNAARLRKYLPRYMTVPRPLYPDRRKRHDELATALRVTEAEKRVKRKEKAAATRAENAKKASGRAANDQDSSGTSGSKRRRVDADDGSDERQLQ</sequence>
<reference evidence="3 4" key="1">
    <citation type="submission" date="2024-01" db="EMBL/GenBank/DDBJ databases">
        <title>A draft genome for the cacao thread blight pathogen Marasmiellus scandens.</title>
        <authorList>
            <person name="Baruah I.K."/>
            <person name="Leung J."/>
            <person name="Bukari Y."/>
            <person name="Amoako-Attah I."/>
            <person name="Meinhardt L.W."/>
            <person name="Bailey B.A."/>
            <person name="Cohen S.P."/>
        </authorList>
    </citation>
    <scope>NUCLEOTIDE SEQUENCE [LARGE SCALE GENOMIC DNA]</scope>
    <source>
        <strain evidence="3 4">GH-19</strain>
    </source>
</reference>
<evidence type="ECO:0000256" key="2">
    <source>
        <dbReference type="SAM" id="MobiDB-lite"/>
    </source>
</evidence>
<feature type="region of interest" description="Disordered" evidence="2">
    <location>
        <begin position="1135"/>
        <end position="1189"/>
    </location>
</feature>
<accession>A0ABR1JN46</accession>
<keyword evidence="1" id="KW-0175">Coiled coil</keyword>
<organism evidence="3 4">
    <name type="scientific">Marasmiellus scandens</name>
    <dbReference type="NCBI Taxonomy" id="2682957"/>
    <lineage>
        <taxon>Eukaryota</taxon>
        <taxon>Fungi</taxon>
        <taxon>Dikarya</taxon>
        <taxon>Basidiomycota</taxon>
        <taxon>Agaricomycotina</taxon>
        <taxon>Agaricomycetes</taxon>
        <taxon>Agaricomycetidae</taxon>
        <taxon>Agaricales</taxon>
        <taxon>Marasmiineae</taxon>
        <taxon>Omphalotaceae</taxon>
        <taxon>Marasmiellus</taxon>
    </lineage>
</organism>
<dbReference type="EMBL" id="JBANRG010000009">
    <property type="protein sequence ID" value="KAK7463484.1"/>
    <property type="molecule type" value="Genomic_DNA"/>
</dbReference>
<dbReference type="PANTHER" id="PTHR31912">
    <property type="entry name" value="IP13529P"/>
    <property type="match status" value="1"/>
</dbReference>
<keyword evidence="4" id="KW-1185">Reference proteome</keyword>
<feature type="coiled-coil region" evidence="1">
    <location>
        <begin position="149"/>
        <end position="176"/>
    </location>
</feature>
<name>A0ABR1JN46_9AGAR</name>
<dbReference type="Proteomes" id="UP001498398">
    <property type="component" value="Unassembled WGS sequence"/>
</dbReference>
<proteinExistence type="predicted"/>
<gene>
    <name evidence="3" type="ORF">VKT23_006832</name>
</gene>
<evidence type="ECO:0000256" key="1">
    <source>
        <dbReference type="SAM" id="Coils"/>
    </source>
</evidence>
<dbReference type="PANTHER" id="PTHR31912:SF34">
    <property type="entry name" value="NOTOCHORD-RELATED PROTEIN"/>
    <property type="match status" value="1"/>
</dbReference>
<protein>
    <submittedName>
        <fullName evidence="3">Uncharacterized protein</fullName>
    </submittedName>
</protein>